<name>A0A031K1Y0_9SPHN</name>
<reference evidence="3 4" key="1">
    <citation type="submission" date="2014-03" db="EMBL/GenBank/DDBJ databases">
        <title>Whole genome sequence of Novosphingobium resinovorum KF1.</title>
        <authorList>
            <person name="Gan H.M."/>
            <person name="Gan H.Y."/>
            <person name="Chew T.H."/>
            <person name="Savka M.A."/>
        </authorList>
    </citation>
    <scope>NUCLEOTIDE SEQUENCE [LARGE SCALE GENOMIC DNA]</scope>
    <source>
        <strain evidence="3 4">KF1</strain>
    </source>
</reference>
<dbReference type="eggNOG" id="COG4625">
    <property type="taxonomic scope" value="Bacteria"/>
</dbReference>
<feature type="signal peptide" evidence="1">
    <location>
        <begin position="1"/>
        <end position="24"/>
    </location>
</feature>
<dbReference type="RefSeq" id="WP_051586753.1">
    <property type="nucleotide sequence ID" value="NZ_CP017075.1"/>
</dbReference>
<dbReference type="Proteomes" id="UP000094626">
    <property type="component" value="Chromosome"/>
</dbReference>
<evidence type="ECO:0008006" key="6">
    <source>
        <dbReference type="Google" id="ProtNLM"/>
    </source>
</evidence>
<accession>A0A031K1Y0</accession>
<dbReference type="Gene3D" id="2.40.160.170">
    <property type="match status" value="1"/>
</dbReference>
<dbReference type="EMBL" id="CP017075">
    <property type="protein sequence ID" value="AOR76276.1"/>
    <property type="molecule type" value="Genomic_DNA"/>
</dbReference>
<evidence type="ECO:0000313" key="2">
    <source>
        <dbReference type="EMBL" id="AOR76276.1"/>
    </source>
</evidence>
<dbReference type="KEGG" id="nre:BES08_05515"/>
<evidence type="ECO:0000313" key="5">
    <source>
        <dbReference type="Proteomes" id="UP000094626"/>
    </source>
</evidence>
<organism evidence="3 4">
    <name type="scientific">Novosphingobium resinovorum</name>
    <dbReference type="NCBI Taxonomy" id="158500"/>
    <lineage>
        <taxon>Bacteria</taxon>
        <taxon>Pseudomonadati</taxon>
        <taxon>Pseudomonadota</taxon>
        <taxon>Alphaproteobacteria</taxon>
        <taxon>Sphingomonadales</taxon>
        <taxon>Sphingomonadaceae</taxon>
        <taxon>Novosphingobium</taxon>
    </lineage>
</organism>
<feature type="chain" id="PRO_5014496939" description="Outer membrane protein beta-barrel domain-containing protein" evidence="1">
    <location>
        <begin position="25"/>
        <end position="224"/>
    </location>
</feature>
<dbReference type="OrthoDB" id="7256004at2"/>
<sequence>MTLKQIAWIAGLLMASWPPAVCHAQDTRGGVTIAAAGGSLGIGPEVGFRLSEIVGVRASATFLGLGHNVDVDDINYHGDLKLRSWGANADLYPFRNCFRLSAGFRVSSNRIDLVATPSEAVTVGQRVYTPEEIGTIEGKVRARRFVPTFTVGFAKNRENGFAWSLDAGVMLHGRPRTEDVVATGELASNPLFQEDLARERGEIENEVDNYKVYPIVQLSVGYTF</sequence>
<evidence type="ECO:0000313" key="4">
    <source>
        <dbReference type="Proteomes" id="UP000024329"/>
    </source>
</evidence>
<dbReference type="PATRIC" id="fig|158500.4.peg.1357"/>
<protein>
    <recommendedName>
        <fullName evidence="6">Outer membrane protein beta-barrel domain-containing protein</fullName>
    </recommendedName>
</protein>
<proteinExistence type="predicted"/>
<dbReference type="EMBL" id="JFYZ01000003">
    <property type="protein sequence ID" value="EZP83214.1"/>
    <property type="molecule type" value="Genomic_DNA"/>
</dbReference>
<dbReference type="Proteomes" id="UP000024329">
    <property type="component" value="Unassembled WGS sequence"/>
</dbReference>
<evidence type="ECO:0000313" key="3">
    <source>
        <dbReference type="EMBL" id="EZP83214.1"/>
    </source>
</evidence>
<reference evidence="2" key="2">
    <citation type="submission" date="2016-08" db="EMBL/GenBank/DDBJ databases">
        <authorList>
            <person name="Seilhamer J.J."/>
        </authorList>
    </citation>
    <scope>NUCLEOTIDE SEQUENCE [LARGE SCALE GENOMIC DNA]</scope>
    <source>
        <strain evidence="2">SA1</strain>
    </source>
</reference>
<gene>
    <name evidence="2" type="ORF">BES08_05515</name>
    <name evidence="3" type="ORF">BV97_01320</name>
</gene>
<reference evidence="5" key="3">
    <citation type="journal article" date="2017" name="J. Biotechnol.">
        <title>Complete genome sequence of Novosphingobium resinovorum SA1, a versatile xenobiotic-degrading bacterium capable of utilizing sulfanilic acid.</title>
        <authorList>
            <person name="Hegedus B."/>
            <person name="Kos P.B."/>
            <person name="Balint B."/>
            <person name="Maroti G."/>
            <person name="Gan H.M."/>
            <person name="Perei K."/>
            <person name="Rakhely G."/>
        </authorList>
    </citation>
    <scope>NUCLEOTIDE SEQUENCE [LARGE SCALE GENOMIC DNA]</scope>
    <source>
        <strain evidence="5">SA1</strain>
    </source>
</reference>
<keyword evidence="1" id="KW-0732">Signal</keyword>
<keyword evidence="5" id="KW-1185">Reference proteome</keyword>
<dbReference type="AlphaFoldDB" id="A0A031K1Y0"/>
<evidence type="ECO:0000256" key="1">
    <source>
        <dbReference type="SAM" id="SignalP"/>
    </source>
</evidence>